<keyword evidence="2 9" id="KW-0963">Cytoplasm</keyword>
<dbReference type="Pfam" id="PF01300">
    <property type="entry name" value="Sua5_yciO_yrdC"/>
    <property type="match status" value="1"/>
</dbReference>
<dbReference type="EC" id="2.7.7.87" evidence="9"/>
<dbReference type="Gene3D" id="3.90.870.10">
    <property type="entry name" value="DHBP synthase"/>
    <property type="match status" value="1"/>
</dbReference>
<dbReference type="PANTHER" id="PTHR17490">
    <property type="entry name" value="SUA5"/>
    <property type="match status" value="1"/>
</dbReference>
<proteinExistence type="inferred from homology"/>
<evidence type="ECO:0000256" key="4">
    <source>
        <dbReference type="ARBA" id="ARBA00022694"/>
    </source>
</evidence>
<dbReference type="SUPFAM" id="SSF55821">
    <property type="entry name" value="YrdC/RibB"/>
    <property type="match status" value="1"/>
</dbReference>
<dbReference type="EMBL" id="FMWD01000008">
    <property type="protein sequence ID" value="SCZ64526.1"/>
    <property type="molecule type" value="Genomic_DNA"/>
</dbReference>
<evidence type="ECO:0000256" key="9">
    <source>
        <dbReference type="HAMAP-Rule" id="MF_01852"/>
    </source>
</evidence>
<keyword evidence="6 9" id="KW-0547">Nucleotide-binding</keyword>
<comment type="subcellular location">
    <subcellularLocation>
        <location evidence="1 9">Cytoplasm</location>
    </subcellularLocation>
</comment>
<dbReference type="GO" id="GO:0005524">
    <property type="term" value="F:ATP binding"/>
    <property type="evidence" value="ECO:0007669"/>
    <property type="project" value="UniProtKB-UniRule"/>
</dbReference>
<dbReference type="InterPro" id="IPR006070">
    <property type="entry name" value="Sua5-like_dom"/>
</dbReference>
<keyword evidence="12" id="KW-1185">Reference proteome</keyword>
<evidence type="ECO:0000256" key="6">
    <source>
        <dbReference type="ARBA" id="ARBA00022741"/>
    </source>
</evidence>
<evidence type="ECO:0000256" key="7">
    <source>
        <dbReference type="ARBA" id="ARBA00022840"/>
    </source>
</evidence>
<accession>A0A1G5QS88</accession>
<dbReference type="InterPro" id="IPR017945">
    <property type="entry name" value="DHBP_synth_RibB-like_a/b_dom"/>
</dbReference>
<evidence type="ECO:0000256" key="2">
    <source>
        <dbReference type="ARBA" id="ARBA00022490"/>
    </source>
</evidence>
<evidence type="ECO:0000256" key="8">
    <source>
        <dbReference type="ARBA" id="ARBA00048366"/>
    </source>
</evidence>
<dbReference type="InterPro" id="IPR023535">
    <property type="entry name" value="TC-AMP_synthase"/>
</dbReference>
<dbReference type="HAMAP" id="MF_01852">
    <property type="entry name" value="TsaC"/>
    <property type="match status" value="1"/>
</dbReference>
<feature type="domain" description="YrdC-like" evidence="10">
    <location>
        <begin position="6"/>
        <end position="187"/>
    </location>
</feature>
<evidence type="ECO:0000259" key="10">
    <source>
        <dbReference type="PROSITE" id="PS51163"/>
    </source>
</evidence>
<keyword evidence="3 9" id="KW-0808">Transferase</keyword>
<comment type="function">
    <text evidence="9">Required for the formation of a threonylcarbamoyl group on adenosine at position 37 (t(6)A37) in tRNAs that read codons beginning with adenine. Catalyzes the conversion of L-threonine, HCO(3)(-)/CO(2) and ATP to give threonylcarbamoyl-AMP (TC-AMP) as the acyladenylate intermediate, with the release of diphosphate.</text>
</comment>
<reference evidence="11 12" key="1">
    <citation type="submission" date="2016-10" db="EMBL/GenBank/DDBJ databases">
        <authorList>
            <person name="de Groot N.N."/>
        </authorList>
    </citation>
    <scope>NUCLEOTIDE SEQUENCE [LARGE SCALE GENOMIC DNA]</scope>
    <source>
        <strain evidence="11 12">HLD2</strain>
    </source>
</reference>
<dbReference type="InterPro" id="IPR050156">
    <property type="entry name" value="TC-AMP_synthase_SUA5"/>
</dbReference>
<dbReference type="PROSITE" id="PS51163">
    <property type="entry name" value="YRDC"/>
    <property type="match status" value="1"/>
</dbReference>
<dbReference type="STRING" id="415747.SAMN03097708_02646"/>
<dbReference type="FunFam" id="3.90.870.10:FF:000004">
    <property type="entry name" value="Threonylcarbamoyl-AMP synthase"/>
    <property type="match status" value="1"/>
</dbReference>
<dbReference type="GO" id="GO:0061710">
    <property type="term" value="F:L-threonylcarbamoyladenylate synthase"/>
    <property type="evidence" value="ECO:0007669"/>
    <property type="project" value="UniProtKB-EC"/>
</dbReference>
<dbReference type="OrthoDB" id="9814580at2"/>
<evidence type="ECO:0000313" key="11">
    <source>
        <dbReference type="EMBL" id="SCZ64526.1"/>
    </source>
</evidence>
<dbReference type="GO" id="GO:0006450">
    <property type="term" value="P:regulation of translational fidelity"/>
    <property type="evidence" value="ECO:0007669"/>
    <property type="project" value="TreeGrafter"/>
</dbReference>
<evidence type="ECO:0000256" key="1">
    <source>
        <dbReference type="ARBA" id="ARBA00004496"/>
    </source>
</evidence>
<sequence length="187" mass="20261">MRSPSAHRLRMARRVLQSGGVIAYPTEGVWGLGCDPANSSAVEAIFRLKGRAAAKGLILVAAEFRQLEPWLAPLDPESRSRVLPSWPGPVTWLLPARPSVPSWLRGRHATLAVRVSDHPVVQSLCRTAGMPLVSTSANRSGGHPAVSAFEVRRIFGKDIDLIVTGELGGRRRPSEIRDLSGRVLRPG</sequence>
<evidence type="ECO:0000256" key="5">
    <source>
        <dbReference type="ARBA" id="ARBA00022695"/>
    </source>
</evidence>
<comment type="similarity">
    <text evidence="9">Belongs to the SUA5 family. TsaC subfamily.</text>
</comment>
<name>A0A1G5QS88_9GAMM</name>
<dbReference type="GO" id="GO:0005737">
    <property type="term" value="C:cytoplasm"/>
    <property type="evidence" value="ECO:0007669"/>
    <property type="project" value="UniProtKB-SubCell"/>
</dbReference>
<comment type="catalytic activity">
    <reaction evidence="8 9">
        <text>L-threonine + hydrogencarbonate + ATP = L-threonylcarbamoyladenylate + diphosphate + H2O</text>
        <dbReference type="Rhea" id="RHEA:36407"/>
        <dbReference type="ChEBI" id="CHEBI:15377"/>
        <dbReference type="ChEBI" id="CHEBI:17544"/>
        <dbReference type="ChEBI" id="CHEBI:30616"/>
        <dbReference type="ChEBI" id="CHEBI:33019"/>
        <dbReference type="ChEBI" id="CHEBI:57926"/>
        <dbReference type="ChEBI" id="CHEBI:73682"/>
        <dbReference type="EC" id="2.7.7.87"/>
    </reaction>
</comment>
<dbReference type="Proteomes" id="UP000199648">
    <property type="component" value="Unassembled WGS sequence"/>
</dbReference>
<organism evidence="11 12">
    <name type="scientific">Thiohalomonas denitrificans</name>
    <dbReference type="NCBI Taxonomy" id="415747"/>
    <lineage>
        <taxon>Bacteria</taxon>
        <taxon>Pseudomonadati</taxon>
        <taxon>Pseudomonadota</taxon>
        <taxon>Gammaproteobacteria</taxon>
        <taxon>Thiohalomonadales</taxon>
        <taxon>Thiohalomonadaceae</taxon>
        <taxon>Thiohalomonas</taxon>
    </lineage>
</organism>
<keyword evidence="5 9" id="KW-0548">Nucleotidyltransferase</keyword>
<protein>
    <recommendedName>
        <fullName evidence="9">Threonylcarbamoyl-AMP synthase</fullName>
        <shortName evidence="9">TC-AMP synthase</shortName>
        <ecNumber evidence="9">2.7.7.87</ecNumber>
    </recommendedName>
    <alternativeName>
        <fullName evidence="9">L-threonylcarbamoyladenylate synthase</fullName>
    </alternativeName>
    <alternativeName>
        <fullName evidence="9">t(6)A37 threonylcarbamoyladenosine biosynthesis protein TsaC</fullName>
    </alternativeName>
    <alternativeName>
        <fullName evidence="9">tRNA threonylcarbamoyladenosine biosynthesis protein TsaC</fullName>
    </alternativeName>
</protein>
<dbReference type="GO" id="GO:0002949">
    <property type="term" value="P:tRNA threonylcarbamoyladenosine modification"/>
    <property type="evidence" value="ECO:0007669"/>
    <property type="project" value="UniProtKB-UniRule"/>
</dbReference>
<gene>
    <name evidence="9" type="primary">tsaC</name>
    <name evidence="11" type="ORF">SAMN03097708_02646</name>
</gene>
<keyword evidence="7 9" id="KW-0067">ATP-binding</keyword>
<dbReference type="GO" id="GO:0003725">
    <property type="term" value="F:double-stranded RNA binding"/>
    <property type="evidence" value="ECO:0007669"/>
    <property type="project" value="InterPro"/>
</dbReference>
<dbReference type="PANTHER" id="PTHR17490:SF18">
    <property type="entry name" value="THREONYLCARBAMOYL-AMP SYNTHASE"/>
    <property type="match status" value="1"/>
</dbReference>
<keyword evidence="4 9" id="KW-0819">tRNA processing</keyword>
<evidence type="ECO:0000313" key="12">
    <source>
        <dbReference type="Proteomes" id="UP000199648"/>
    </source>
</evidence>
<dbReference type="AlphaFoldDB" id="A0A1G5QS88"/>
<dbReference type="GO" id="GO:0000049">
    <property type="term" value="F:tRNA binding"/>
    <property type="evidence" value="ECO:0007669"/>
    <property type="project" value="TreeGrafter"/>
</dbReference>
<evidence type="ECO:0000256" key="3">
    <source>
        <dbReference type="ARBA" id="ARBA00022679"/>
    </source>
</evidence>